<name>A0ABZ1YTU2_9NOCA</name>
<sequence length="90" mass="10075">MAEFLGLGMAYYPMLLGPDRDMDKLLQITLSGPDIPQDRKDPAKWSDAGRAEWAPDISKAAAAGHRAVPLENLAQYRRELDEFRPHVVIV</sequence>
<dbReference type="RefSeq" id="WP_329410327.1">
    <property type="nucleotide sequence ID" value="NZ_CP109441.1"/>
</dbReference>
<dbReference type="Proteomes" id="UP001432062">
    <property type="component" value="Chromosome"/>
</dbReference>
<protein>
    <submittedName>
        <fullName evidence="1">Uncharacterized protein</fullName>
    </submittedName>
</protein>
<organism evidence="1 2">
    <name type="scientific">Nocardia vinacea</name>
    <dbReference type="NCBI Taxonomy" id="96468"/>
    <lineage>
        <taxon>Bacteria</taxon>
        <taxon>Bacillati</taxon>
        <taxon>Actinomycetota</taxon>
        <taxon>Actinomycetes</taxon>
        <taxon>Mycobacteriales</taxon>
        <taxon>Nocardiaceae</taxon>
        <taxon>Nocardia</taxon>
    </lineage>
</organism>
<evidence type="ECO:0000313" key="1">
    <source>
        <dbReference type="EMBL" id="WUV46528.1"/>
    </source>
</evidence>
<gene>
    <name evidence="1" type="ORF">OG563_47130</name>
</gene>
<dbReference type="EMBL" id="CP109441">
    <property type="protein sequence ID" value="WUV46528.1"/>
    <property type="molecule type" value="Genomic_DNA"/>
</dbReference>
<proteinExistence type="predicted"/>
<accession>A0ABZ1YTU2</accession>
<evidence type="ECO:0000313" key="2">
    <source>
        <dbReference type="Proteomes" id="UP001432062"/>
    </source>
</evidence>
<keyword evidence="2" id="KW-1185">Reference proteome</keyword>
<reference evidence="1" key="1">
    <citation type="submission" date="2022-10" db="EMBL/GenBank/DDBJ databases">
        <title>The complete genomes of actinobacterial strains from the NBC collection.</title>
        <authorList>
            <person name="Joergensen T.S."/>
            <person name="Alvarez Arevalo M."/>
            <person name="Sterndorff E.B."/>
            <person name="Faurdal D."/>
            <person name="Vuksanovic O."/>
            <person name="Mourched A.-S."/>
            <person name="Charusanti P."/>
            <person name="Shaw S."/>
            <person name="Blin K."/>
            <person name="Weber T."/>
        </authorList>
    </citation>
    <scope>NUCLEOTIDE SEQUENCE</scope>
    <source>
        <strain evidence="1">NBC_01482</strain>
    </source>
</reference>